<keyword evidence="2" id="KW-1185">Reference proteome</keyword>
<gene>
    <name evidence="1" type="ORF">LTR37_015926</name>
</gene>
<dbReference type="EMBL" id="JAUTXU010000184">
    <property type="protein sequence ID" value="KAK3700525.1"/>
    <property type="molecule type" value="Genomic_DNA"/>
</dbReference>
<comment type="caution">
    <text evidence="1">The sequence shown here is derived from an EMBL/GenBank/DDBJ whole genome shotgun (WGS) entry which is preliminary data.</text>
</comment>
<dbReference type="Proteomes" id="UP001281147">
    <property type="component" value="Unassembled WGS sequence"/>
</dbReference>
<name>A0ACC3MPB8_9PEZI</name>
<proteinExistence type="predicted"/>
<evidence type="ECO:0000313" key="2">
    <source>
        <dbReference type="Proteomes" id="UP001281147"/>
    </source>
</evidence>
<organism evidence="1 2">
    <name type="scientific">Vermiconidia calcicola</name>
    <dbReference type="NCBI Taxonomy" id="1690605"/>
    <lineage>
        <taxon>Eukaryota</taxon>
        <taxon>Fungi</taxon>
        <taxon>Dikarya</taxon>
        <taxon>Ascomycota</taxon>
        <taxon>Pezizomycotina</taxon>
        <taxon>Dothideomycetes</taxon>
        <taxon>Dothideomycetidae</taxon>
        <taxon>Mycosphaerellales</taxon>
        <taxon>Extremaceae</taxon>
        <taxon>Vermiconidia</taxon>
    </lineage>
</organism>
<protein>
    <submittedName>
        <fullName evidence="1">Uncharacterized protein</fullName>
    </submittedName>
</protein>
<accession>A0ACC3MPB8</accession>
<reference evidence="1" key="1">
    <citation type="submission" date="2023-07" db="EMBL/GenBank/DDBJ databases">
        <title>Black Yeasts Isolated from many extreme environments.</title>
        <authorList>
            <person name="Coleine C."/>
            <person name="Stajich J.E."/>
            <person name="Selbmann L."/>
        </authorList>
    </citation>
    <scope>NUCLEOTIDE SEQUENCE</scope>
    <source>
        <strain evidence="1">CCFEE 5714</strain>
    </source>
</reference>
<evidence type="ECO:0000313" key="1">
    <source>
        <dbReference type="EMBL" id="KAK3700525.1"/>
    </source>
</evidence>
<sequence>MDANLFAVTCTADIEADRLNTFFTMSYENGARMDCQPCLLLVNAWDDLKVQRELTHTIAPVDLSGVRNSFIGKPLKEIALELRREAAQIPSHTLSTVFAVLDERSRTEDNALIVEFEEGELDTARVHFDTVNAELIRIGVITGNVGETRMLAENEPDGVLRTKALELHEQGGPAPRKKLAADPADR</sequence>